<dbReference type="InterPro" id="IPR025166">
    <property type="entry name" value="Integrase_DNA_bind_dom"/>
</dbReference>
<keyword evidence="7" id="KW-1185">Reference proteome</keyword>
<dbReference type="InterPro" id="IPR038488">
    <property type="entry name" value="Integrase_DNA-bd_sf"/>
</dbReference>
<dbReference type="SUPFAM" id="SSF56349">
    <property type="entry name" value="DNA breaking-rejoining enzymes"/>
    <property type="match status" value="1"/>
</dbReference>
<keyword evidence="4" id="KW-0233">DNA recombination</keyword>
<gene>
    <name evidence="6" type="ORF">GHNINEIG_00391</name>
</gene>
<dbReference type="OrthoDB" id="9795573at2"/>
<dbReference type="InterPro" id="IPR013762">
    <property type="entry name" value="Integrase-like_cat_sf"/>
</dbReference>
<dbReference type="Gene3D" id="3.30.160.390">
    <property type="entry name" value="Integrase, DNA-binding domain"/>
    <property type="match status" value="1"/>
</dbReference>
<keyword evidence="2" id="KW-0229">DNA integration</keyword>
<dbReference type="Gene3D" id="1.10.443.10">
    <property type="entry name" value="Intergrase catalytic core"/>
    <property type="match status" value="1"/>
</dbReference>
<dbReference type="InterPro" id="IPR002104">
    <property type="entry name" value="Integrase_catalytic"/>
</dbReference>
<dbReference type="InterPro" id="IPR053876">
    <property type="entry name" value="Phage_int_M"/>
</dbReference>
<name>A0A4P7NX86_9GAMM</name>
<dbReference type="Pfam" id="PF22022">
    <property type="entry name" value="Phage_int_M"/>
    <property type="match status" value="1"/>
</dbReference>
<organism evidence="6 7">
    <name type="scientific">Hydrogenovibrio crunogenus</name>
    <dbReference type="NCBI Taxonomy" id="39765"/>
    <lineage>
        <taxon>Bacteria</taxon>
        <taxon>Pseudomonadati</taxon>
        <taxon>Pseudomonadota</taxon>
        <taxon>Gammaproteobacteria</taxon>
        <taxon>Thiotrichales</taxon>
        <taxon>Piscirickettsiaceae</taxon>
        <taxon>Hydrogenovibrio</taxon>
    </lineage>
</organism>
<reference evidence="6 7" key="1">
    <citation type="submission" date="2018-08" db="EMBL/GenBank/DDBJ databases">
        <title>Horizontal acquisition of hydrogen conversion ability and other habitat adaptations in Hydrogenovibrio crunogenus strains.</title>
        <authorList>
            <person name="Gonnella G."/>
            <person name="Adam N."/>
            <person name="Perner M."/>
        </authorList>
    </citation>
    <scope>NUCLEOTIDE SEQUENCE [LARGE SCALE GENOMIC DNA]</scope>
    <source>
        <strain evidence="6 7">SP-41</strain>
    </source>
</reference>
<comment type="similarity">
    <text evidence="1">Belongs to the 'phage' integrase family.</text>
</comment>
<dbReference type="InterPro" id="IPR050808">
    <property type="entry name" value="Phage_Integrase"/>
</dbReference>
<dbReference type="AlphaFoldDB" id="A0A4P7NX86"/>
<evidence type="ECO:0000313" key="6">
    <source>
        <dbReference type="EMBL" id="QBZ82361.1"/>
    </source>
</evidence>
<feature type="domain" description="Tyr recombinase" evidence="5">
    <location>
        <begin position="232"/>
        <end position="416"/>
    </location>
</feature>
<dbReference type="GO" id="GO:0015074">
    <property type="term" value="P:DNA integration"/>
    <property type="evidence" value="ECO:0007669"/>
    <property type="project" value="UniProtKB-KW"/>
</dbReference>
<evidence type="ECO:0000256" key="3">
    <source>
        <dbReference type="ARBA" id="ARBA00023125"/>
    </source>
</evidence>
<sequence>MVKEVNFNVLDVDSVVSSLNAQHLEITHKDGHSFPVMYGLYLKVSLKNKKTWRLRYKDLNGKYQFKKLGDFPSMRFDEAKQKMTSFNSSLEARIDPFKKEKEEQKVFPIAKLKFKDAFAKFCDFKRGNGNIENAKWMEGTLEQHIKIFNKHVLPKIGDEDVSNVTVQDLTKVLKDIEAVGSLTIRDKTLKAFRGMYSWMVGQYINDGDHRYPSLNIANSITKDTFIQRKPKNFKHVTTVSDVKRLVNKVYNLNATFEIRQALKIQLHLFLRPGPLSELLWSDVRFLEDLEVRTKEDKYDLLEIPKERMKMNADYLSTLSPQVRKLFLELREVTGHSDYVFLSPYRSGDNRPITRDSLLSAMKRNGIDDTTTHGFRHMASTLLRDELGFDQDASAIEVQLSHTIGGDRRVLQQSKIS</sequence>
<keyword evidence="3" id="KW-0238">DNA-binding</keyword>
<dbReference type="GO" id="GO:0003677">
    <property type="term" value="F:DNA binding"/>
    <property type="evidence" value="ECO:0007669"/>
    <property type="project" value="UniProtKB-KW"/>
</dbReference>
<protein>
    <submittedName>
        <fullName evidence="6">Phage integrase</fullName>
    </submittedName>
</protein>
<dbReference type="Proteomes" id="UP000296201">
    <property type="component" value="Chromosome"/>
</dbReference>
<evidence type="ECO:0000256" key="2">
    <source>
        <dbReference type="ARBA" id="ARBA00022908"/>
    </source>
</evidence>
<proteinExistence type="inferred from homology"/>
<dbReference type="InterPro" id="IPR011010">
    <property type="entry name" value="DNA_brk_join_enz"/>
</dbReference>
<dbReference type="GO" id="GO:0006310">
    <property type="term" value="P:DNA recombination"/>
    <property type="evidence" value="ECO:0007669"/>
    <property type="project" value="UniProtKB-KW"/>
</dbReference>
<evidence type="ECO:0000259" key="5">
    <source>
        <dbReference type="PROSITE" id="PS51898"/>
    </source>
</evidence>
<dbReference type="Pfam" id="PF13356">
    <property type="entry name" value="Arm-DNA-bind_3"/>
    <property type="match status" value="1"/>
</dbReference>
<evidence type="ECO:0000256" key="4">
    <source>
        <dbReference type="ARBA" id="ARBA00023172"/>
    </source>
</evidence>
<dbReference type="PANTHER" id="PTHR30629">
    <property type="entry name" value="PROPHAGE INTEGRASE"/>
    <property type="match status" value="1"/>
</dbReference>
<dbReference type="RefSeq" id="WP_135795078.1">
    <property type="nucleotide sequence ID" value="NZ_CP032096.1"/>
</dbReference>
<accession>A0A4P7NX86</accession>
<dbReference type="InterPro" id="IPR010998">
    <property type="entry name" value="Integrase_recombinase_N"/>
</dbReference>
<evidence type="ECO:0000256" key="1">
    <source>
        <dbReference type="ARBA" id="ARBA00008857"/>
    </source>
</evidence>
<dbReference type="PROSITE" id="PS51898">
    <property type="entry name" value="TYR_RECOMBINASE"/>
    <property type="match status" value="1"/>
</dbReference>
<dbReference type="Pfam" id="PF00589">
    <property type="entry name" value="Phage_integrase"/>
    <property type="match status" value="1"/>
</dbReference>
<dbReference type="EMBL" id="CP032096">
    <property type="protein sequence ID" value="QBZ82361.1"/>
    <property type="molecule type" value="Genomic_DNA"/>
</dbReference>
<dbReference type="PANTHER" id="PTHR30629:SF2">
    <property type="entry name" value="PROPHAGE INTEGRASE INTS-RELATED"/>
    <property type="match status" value="1"/>
</dbReference>
<dbReference type="Gene3D" id="1.10.150.130">
    <property type="match status" value="1"/>
</dbReference>
<evidence type="ECO:0000313" key="7">
    <source>
        <dbReference type="Proteomes" id="UP000296201"/>
    </source>
</evidence>